<dbReference type="EMBL" id="MU157900">
    <property type="protein sequence ID" value="KAF9524313.1"/>
    <property type="molecule type" value="Genomic_DNA"/>
</dbReference>
<evidence type="ECO:0000313" key="1">
    <source>
        <dbReference type="EMBL" id="KAF9524313.1"/>
    </source>
</evidence>
<reference evidence="1" key="1">
    <citation type="submission" date="2020-11" db="EMBL/GenBank/DDBJ databases">
        <authorList>
            <consortium name="DOE Joint Genome Institute"/>
            <person name="Ahrendt S."/>
            <person name="Riley R."/>
            <person name="Andreopoulos W."/>
            <person name="Labutti K."/>
            <person name="Pangilinan J."/>
            <person name="Ruiz-Duenas F.J."/>
            <person name="Barrasa J.M."/>
            <person name="Sanchez-Garcia M."/>
            <person name="Camarero S."/>
            <person name="Miyauchi S."/>
            <person name="Serrano A."/>
            <person name="Linde D."/>
            <person name="Babiker R."/>
            <person name="Drula E."/>
            <person name="Ayuso-Fernandez I."/>
            <person name="Pacheco R."/>
            <person name="Padilla G."/>
            <person name="Ferreira P."/>
            <person name="Barriuso J."/>
            <person name="Kellner H."/>
            <person name="Castanera R."/>
            <person name="Alfaro M."/>
            <person name="Ramirez L."/>
            <person name="Pisabarro A.G."/>
            <person name="Kuo A."/>
            <person name="Tritt A."/>
            <person name="Lipzen A."/>
            <person name="He G."/>
            <person name="Yan M."/>
            <person name="Ng V."/>
            <person name="Cullen D."/>
            <person name="Martin F."/>
            <person name="Rosso M.-N."/>
            <person name="Henrissat B."/>
            <person name="Hibbett D."/>
            <person name="Martinez A.T."/>
            <person name="Grigoriev I.V."/>
        </authorList>
    </citation>
    <scope>NUCLEOTIDE SEQUENCE</scope>
    <source>
        <strain evidence="1">CBS 506.95</strain>
    </source>
</reference>
<protein>
    <submittedName>
        <fullName evidence="1">Uncharacterized protein</fullName>
    </submittedName>
</protein>
<dbReference type="Proteomes" id="UP000807306">
    <property type="component" value="Unassembled WGS sequence"/>
</dbReference>
<dbReference type="AlphaFoldDB" id="A0A9P6JKV7"/>
<proteinExistence type="predicted"/>
<gene>
    <name evidence="1" type="ORF">CPB83DRAFT_897950</name>
</gene>
<comment type="caution">
    <text evidence="1">The sequence shown here is derived from an EMBL/GenBank/DDBJ whole genome shotgun (WGS) entry which is preliminary data.</text>
</comment>
<sequence>MAMKHLLRLPSLTRLRLENLIKVPLDAIATNVKHLSLEKVSWKSVEESAFSSSLPPAIEVLISDYAPSTKALLSSIRPDNQPVVLLKSLTQVEVGGINQDALETCRLVASTSTVLTVIRLKYPIRNTFAGLYDAISPSFDTLRHLVLVTSGNYQNPDPYQDACEELQKMTNTKIQSITFRVITECDLEGTIEDNWDQIDKLLTSEVNWPCLTEVQVEVKIWRFCRPKSAFDETMKNLSKLYFKRLLASKRIHFVYECHNDRYLYMNKPDMWI</sequence>
<accession>A0A9P6JKV7</accession>
<evidence type="ECO:0000313" key="2">
    <source>
        <dbReference type="Proteomes" id="UP000807306"/>
    </source>
</evidence>
<keyword evidence="2" id="KW-1185">Reference proteome</keyword>
<organism evidence="1 2">
    <name type="scientific">Crepidotus variabilis</name>
    <dbReference type="NCBI Taxonomy" id="179855"/>
    <lineage>
        <taxon>Eukaryota</taxon>
        <taxon>Fungi</taxon>
        <taxon>Dikarya</taxon>
        <taxon>Basidiomycota</taxon>
        <taxon>Agaricomycotina</taxon>
        <taxon>Agaricomycetes</taxon>
        <taxon>Agaricomycetidae</taxon>
        <taxon>Agaricales</taxon>
        <taxon>Agaricineae</taxon>
        <taxon>Crepidotaceae</taxon>
        <taxon>Crepidotus</taxon>
    </lineage>
</organism>
<dbReference type="OrthoDB" id="2745898at2759"/>
<name>A0A9P6JKV7_9AGAR</name>